<evidence type="ECO:0000313" key="2">
    <source>
        <dbReference type="Proteomes" id="UP000663722"/>
    </source>
</evidence>
<dbReference type="KEGG" id="dmm:dnm_033590"/>
<sequence>MQKLYFCDCEKVFFALRRKYWKNRASHCYKKKFQADPECKNYIFAIAKKYFSHSGEHIGKTGHLIATKKSSRRIRSAKIIFLRLRKSIFRTPEKILEKQGISLLQKCRPDGTIQRSLTVWRCPGSQVRLCRSGVPNLQFGNAVWQCSGFQVRALRSGVPNLQFGRIFQFLSDIGNNAKLQVWHSGQFFC</sequence>
<dbReference type="AlphaFoldDB" id="A0A975GN28"/>
<accession>A0A975GN28</accession>
<proteinExistence type="predicted"/>
<gene>
    <name evidence="1" type="ORF">dnm_033590</name>
</gene>
<dbReference type="Proteomes" id="UP000663722">
    <property type="component" value="Chromosome"/>
</dbReference>
<dbReference type="EMBL" id="CP061800">
    <property type="protein sequence ID" value="QTA87329.1"/>
    <property type="molecule type" value="Genomic_DNA"/>
</dbReference>
<evidence type="ECO:0000313" key="1">
    <source>
        <dbReference type="EMBL" id="QTA87329.1"/>
    </source>
</evidence>
<protein>
    <submittedName>
        <fullName evidence="1">Uncharacterized protein</fullName>
    </submittedName>
</protein>
<name>A0A975GN28_9BACT</name>
<keyword evidence="2" id="KW-1185">Reference proteome</keyword>
<organism evidence="1 2">
    <name type="scientific">Desulfonema magnum</name>
    <dbReference type="NCBI Taxonomy" id="45655"/>
    <lineage>
        <taxon>Bacteria</taxon>
        <taxon>Pseudomonadati</taxon>
        <taxon>Thermodesulfobacteriota</taxon>
        <taxon>Desulfobacteria</taxon>
        <taxon>Desulfobacterales</taxon>
        <taxon>Desulfococcaceae</taxon>
        <taxon>Desulfonema</taxon>
    </lineage>
</organism>
<reference evidence="1" key="1">
    <citation type="journal article" date="2021" name="Microb. Physiol.">
        <title>Proteogenomic Insights into the Physiology of Marine, Sulfate-Reducing, Filamentous Desulfonema limicola and Desulfonema magnum.</title>
        <authorList>
            <person name="Schnaars V."/>
            <person name="Wohlbrand L."/>
            <person name="Scheve S."/>
            <person name="Hinrichs C."/>
            <person name="Reinhardt R."/>
            <person name="Rabus R."/>
        </authorList>
    </citation>
    <scope>NUCLEOTIDE SEQUENCE</scope>
    <source>
        <strain evidence="1">4be13</strain>
    </source>
</reference>